<dbReference type="EMBL" id="JADFTS010000005">
    <property type="protein sequence ID" value="KAF9607388.1"/>
    <property type="molecule type" value="Genomic_DNA"/>
</dbReference>
<accession>A0A835LTB6</accession>
<evidence type="ECO:0000259" key="1">
    <source>
        <dbReference type="PROSITE" id="PS50011"/>
    </source>
</evidence>
<dbReference type="InterPro" id="IPR000719">
    <property type="entry name" value="Prot_kinase_dom"/>
</dbReference>
<dbReference type="PROSITE" id="PS50011">
    <property type="entry name" value="PROTEIN_KINASE_DOM"/>
    <property type="match status" value="1"/>
</dbReference>
<dbReference type="GO" id="GO:0005524">
    <property type="term" value="F:ATP binding"/>
    <property type="evidence" value="ECO:0007669"/>
    <property type="project" value="InterPro"/>
</dbReference>
<organism evidence="2 3">
    <name type="scientific">Coptis chinensis</name>
    <dbReference type="NCBI Taxonomy" id="261450"/>
    <lineage>
        <taxon>Eukaryota</taxon>
        <taxon>Viridiplantae</taxon>
        <taxon>Streptophyta</taxon>
        <taxon>Embryophyta</taxon>
        <taxon>Tracheophyta</taxon>
        <taxon>Spermatophyta</taxon>
        <taxon>Magnoliopsida</taxon>
        <taxon>Ranunculales</taxon>
        <taxon>Ranunculaceae</taxon>
        <taxon>Coptidoideae</taxon>
        <taxon>Coptis</taxon>
    </lineage>
</organism>
<protein>
    <recommendedName>
        <fullName evidence="1">Protein kinase domain-containing protein</fullName>
    </recommendedName>
</protein>
<dbReference type="SUPFAM" id="SSF56112">
    <property type="entry name" value="Protein kinase-like (PK-like)"/>
    <property type="match status" value="1"/>
</dbReference>
<dbReference type="PANTHER" id="PTHR48007:SF37">
    <property type="entry name" value="LEUCINE-RICH REPEAT PROTEIN KINASE FAMILY PROTEIN"/>
    <property type="match status" value="1"/>
</dbReference>
<dbReference type="Pfam" id="PF00069">
    <property type="entry name" value="Pkinase"/>
    <property type="match status" value="1"/>
</dbReference>
<comment type="caution">
    <text evidence="2">The sequence shown here is derived from an EMBL/GenBank/DDBJ whole genome shotgun (WGS) entry which is preliminary data.</text>
</comment>
<dbReference type="Gene3D" id="3.30.200.20">
    <property type="entry name" value="Phosphorylase Kinase, domain 1"/>
    <property type="match status" value="1"/>
</dbReference>
<gene>
    <name evidence="2" type="ORF">IFM89_034621</name>
</gene>
<dbReference type="Proteomes" id="UP000631114">
    <property type="component" value="Unassembled WGS sequence"/>
</dbReference>
<evidence type="ECO:0000313" key="3">
    <source>
        <dbReference type="Proteomes" id="UP000631114"/>
    </source>
</evidence>
<dbReference type="AlphaFoldDB" id="A0A835LTB6"/>
<proteinExistence type="predicted"/>
<reference evidence="2 3" key="1">
    <citation type="submission" date="2020-10" db="EMBL/GenBank/DDBJ databases">
        <title>The Coptis chinensis genome and diversification of protoberbering-type alkaloids.</title>
        <authorList>
            <person name="Wang B."/>
            <person name="Shu S."/>
            <person name="Song C."/>
            <person name="Liu Y."/>
        </authorList>
    </citation>
    <scope>NUCLEOTIDE SEQUENCE [LARGE SCALE GENOMIC DNA]</scope>
    <source>
        <strain evidence="2">HL-2020</strain>
        <tissue evidence="2">Leaf</tissue>
    </source>
</reference>
<dbReference type="InterPro" id="IPR011009">
    <property type="entry name" value="Kinase-like_dom_sf"/>
</dbReference>
<dbReference type="GO" id="GO:0004672">
    <property type="term" value="F:protein kinase activity"/>
    <property type="evidence" value="ECO:0007669"/>
    <property type="project" value="InterPro"/>
</dbReference>
<sequence>MTGSNEMLRRGSIGTTYKAVLDNNLIVCVKRLDVNKTANASQEVFERLIQVVGDLWHPNLVPLKAYFQAKEEKLLIYEYQSNGSLFSLIHGMFVLTHSLL</sequence>
<dbReference type="PANTHER" id="PTHR48007">
    <property type="entry name" value="LEUCINE-RICH REPEAT RECEPTOR-LIKE PROTEIN KINASE PXC1"/>
    <property type="match status" value="1"/>
</dbReference>
<keyword evidence="3" id="KW-1185">Reference proteome</keyword>
<feature type="domain" description="Protein kinase" evidence="1">
    <location>
        <begin position="2"/>
        <end position="100"/>
    </location>
</feature>
<evidence type="ECO:0000313" key="2">
    <source>
        <dbReference type="EMBL" id="KAF9607388.1"/>
    </source>
</evidence>
<dbReference type="InterPro" id="IPR046959">
    <property type="entry name" value="PRK1-6/SRF4-like"/>
</dbReference>
<name>A0A835LTB6_9MAGN</name>
<dbReference type="OrthoDB" id="4062651at2759"/>